<feature type="short sequence motif" description="HXTX 2" evidence="2">
    <location>
        <begin position="125"/>
        <end position="128"/>
    </location>
</feature>
<feature type="active site" description="Proton donor" evidence="2">
    <location>
        <position position="40"/>
    </location>
</feature>
<accession>A0A9X2MKX9</accession>
<dbReference type="GO" id="GO:0004113">
    <property type="term" value="F:2',3'-cyclic-nucleotide 3'-phosphodiesterase activity"/>
    <property type="evidence" value="ECO:0007669"/>
    <property type="project" value="InterPro"/>
</dbReference>
<dbReference type="Proteomes" id="UP001141950">
    <property type="component" value="Unassembled WGS sequence"/>
</dbReference>
<dbReference type="EC" id="3.1.4.58" evidence="2"/>
<dbReference type="SUPFAM" id="SSF55144">
    <property type="entry name" value="LigT-like"/>
    <property type="match status" value="1"/>
</dbReference>
<keyword evidence="5" id="KW-1185">Reference proteome</keyword>
<evidence type="ECO:0000313" key="4">
    <source>
        <dbReference type="EMBL" id="MCR2803848.1"/>
    </source>
</evidence>
<feature type="short sequence motif" description="HXTX 1" evidence="2">
    <location>
        <begin position="40"/>
        <end position="43"/>
    </location>
</feature>
<protein>
    <recommendedName>
        <fullName evidence="2">RNA 2',3'-cyclic phosphodiesterase</fullName>
        <shortName evidence="2">RNA 2',3'-CPDase</shortName>
        <ecNumber evidence="2">3.1.4.58</ecNumber>
    </recommendedName>
</protein>
<sequence>MRLFVALPVRGAAADELSEWVHTQRPRLPFRKWVHAQDYHITLQFLGELEEARLGELRHALEGVRVNEMSLRLNGGGTFGPSVAPRVLWSDIAGDLAELQELHRGVVHATQPLGFIPEERRYTAHITLARSYGEGAAPFPRELLAEMPSGAGWTADRIVLMRTRMHESPMYEIIGEYGLQKP</sequence>
<dbReference type="AlphaFoldDB" id="A0A9X2MKX9"/>
<evidence type="ECO:0000313" key="5">
    <source>
        <dbReference type="Proteomes" id="UP001141950"/>
    </source>
</evidence>
<dbReference type="InterPro" id="IPR009097">
    <property type="entry name" value="Cyclic_Pdiesterase"/>
</dbReference>
<dbReference type="GO" id="GO:0008664">
    <property type="term" value="F:RNA 2',3'-cyclic 3'-phosphodiesterase activity"/>
    <property type="evidence" value="ECO:0007669"/>
    <property type="project" value="UniProtKB-EC"/>
</dbReference>
<comment type="caution">
    <text evidence="4">The sequence shown here is derived from an EMBL/GenBank/DDBJ whole genome shotgun (WGS) entry which is preliminary data.</text>
</comment>
<name>A0A9X2MKX9_9BACL</name>
<keyword evidence="1 2" id="KW-0378">Hydrolase</keyword>
<dbReference type="NCBIfam" id="TIGR02258">
    <property type="entry name" value="2_5_ligase"/>
    <property type="match status" value="1"/>
</dbReference>
<comment type="function">
    <text evidence="2">Hydrolyzes RNA 2',3'-cyclic phosphodiester to an RNA 2'-phosphomonoester.</text>
</comment>
<feature type="active site" description="Proton acceptor" evidence="2">
    <location>
        <position position="125"/>
    </location>
</feature>
<dbReference type="PANTHER" id="PTHR35561">
    <property type="entry name" value="RNA 2',3'-CYCLIC PHOSPHODIESTERASE"/>
    <property type="match status" value="1"/>
</dbReference>
<evidence type="ECO:0000259" key="3">
    <source>
        <dbReference type="Pfam" id="PF02834"/>
    </source>
</evidence>
<comment type="catalytic activity">
    <reaction evidence="2">
        <text>a 3'-end 2',3'-cyclophospho-ribonucleotide-RNA + H2O = a 3'-end 2'-phospho-ribonucleotide-RNA + H(+)</text>
        <dbReference type="Rhea" id="RHEA:11828"/>
        <dbReference type="Rhea" id="RHEA-COMP:10464"/>
        <dbReference type="Rhea" id="RHEA-COMP:17353"/>
        <dbReference type="ChEBI" id="CHEBI:15377"/>
        <dbReference type="ChEBI" id="CHEBI:15378"/>
        <dbReference type="ChEBI" id="CHEBI:83064"/>
        <dbReference type="ChEBI" id="CHEBI:173113"/>
        <dbReference type="EC" id="3.1.4.58"/>
    </reaction>
</comment>
<dbReference type="Gene3D" id="3.90.1140.10">
    <property type="entry name" value="Cyclic phosphodiesterase"/>
    <property type="match status" value="1"/>
</dbReference>
<dbReference type="InterPro" id="IPR014051">
    <property type="entry name" value="Phosphoesterase_HXTX"/>
</dbReference>
<dbReference type="RefSeq" id="WP_257444449.1">
    <property type="nucleotide sequence ID" value="NZ_JANIPJ010000004.1"/>
</dbReference>
<dbReference type="InterPro" id="IPR004175">
    <property type="entry name" value="RNA_CPDase"/>
</dbReference>
<comment type="similarity">
    <text evidence="2">Belongs to the 2H phosphoesterase superfamily. ThpR family.</text>
</comment>
<organism evidence="4 5">
    <name type="scientific">Paenibacillus soyae</name>
    <dbReference type="NCBI Taxonomy" id="2969249"/>
    <lineage>
        <taxon>Bacteria</taxon>
        <taxon>Bacillati</taxon>
        <taxon>Bacillota</taxon>
        <taxon>Bacilli</taxon>
        <taxon>Bacillales</taxon>
        <taxon>Paenibacillaceae</taxon>
        <taxon>Paenibacillus</taxon>
    </lineage>
</organism>
<dbReference type="EMBL" id="JANIPJ010000004">
    <property type="protein sequence ID" value="MCR2803848.1"/>
    <property type="molecule type" value="Genomic_DNA"/>
</dbReference>
<proteinExistence type="inferred from homology"/>
<gene>
    <name evidence="4" type="primary">thpR</name>
    <name evidence="4" type="ORF">NQZ67_08130</name>
</gene>
<feature type="domain" description="Phosphoesterase HXTX" evidence="3">
    <location>
        <begin position="12"/>
        <end position="89"/>
    </location>
</feature>
<evidence type="ECO:0000256" key="2">
    <source>
        <dbReference type="HAMAP-Rule" id="MF_01940"/>
    </source>
</evidence>
<dbReference type="PANTHER" id="PTHR35561:SF1">
    <property type="entry name" value="RNA 2',3'-CYCLIC PHOSPHODIESTERASE"/>
    <property type="match status" value="1"/>
</dbReference>
<reference evidence="4" key="1">
    <citation type="submission" date="2022-08" db="EMBL/GenBank/DDBJ databases">
        <title>The genomic sequence of strain Paenibacillus sp. SCIV0701.</title>
        <authorList>
            <person name="Zhao H."/>
        </authorList>
    </citation>
    <scope>NUCLEOTIDE SEQUENCE</scope>
    <source>
        <strain evidence="4">SCIV0701</strain>
    </source>
</reference>
<dbReference type="Pfam" id="PF02834">
    <property type="entry name" value="LigT_PEase"/>
    <property type="match status" value="2"/>
</dbReference>
<feature type="domain" description="Phosphoesterase HXTX" evidence="3">
    <location>
        <begin position="98"/>
        <end position="171"/>
    </location>
</feature>
<dbReference type="HAMAP" id="MF_01940">
    <property type="entry name" value="RNA_CPDase"/>
    <property type="match status" value="1"/>
</dbReference>
<evidence type="ECO:0000256" key="1">
    <source>
        <dbReference type="ARBA" id="ARBA00022801"/>
    </source>
</evidence>